<feature type="coiled-coil region" evidence="1">
    <location>
        <begin position="165"/>
        <end position="192"/>
    </location>
</feature>
<evidence type="ECO:0000313" key="3">
    <source>
        <dbReference type="Proteomes" id="UP000018217"/>
    </source>
</evidence>
<dbReference type="STRING" id="1161919.EPIR_0926"/>
<keyword evidence="3" id="KW-1185">Reference proteome</keyword>
<evidence type="ECO:0000256" key="1">
    <source>
        <dbReference type="SAM" id="Coils"/>
    </source>
</evidence>
<name>V5Z4N8_9GAMM</name>
<keyword evidence="1" id="KW-0175">Coiled coil</keyword>
<organism evidence="2 3">
    <name type="scientific">Erwinia piriflorinigrans CFBP 5888</name>
    <dbReference type="NCBI Taxonomy" id="1161919"/>
    <lineage>
        <taxon>Bacteria</taxon>
        <taxon>Pseudomonadati</taxon>
        <taxon>Pseudomonadota</taxon>
        <taxon>Gammaproteobacteria</taxon>
        <taxon>Enterobacterales</taxon>
        <taxon>Erwiniaceae</taxon>
        <taxon>Erwinia</taxon>
    </lineage>
</organism>
<dbReference type="RefSeq" id="WP_023654109.1">
    <property type="nucleotide sequence ID" value="NZ_CAHS01000013.1"/>
</dbReference>
<sequence>MTVNFINKDIIKVHLTNFTRGNISSKTFHSILDQIKKVDNIPKSVEKALSKKAERHPDLKARISYAYHNRADNIYNAGIERQNEILKNETTNTDDSERRLYKLSREMFNNSSFLFRIKVSSMFEKGFSYLTPGETNAELCKAKSKLSIAKGIISKDTYHQTGYNREKITAKIERLTQEVSDLENKYLEDKYTLTKAIISTAEANPHLLSHKMESCLKNIEDEINKYLATPYISKQVKSNIEKLTRLKNENQEQMEGIDGLISLTAANAVIRDTNTVLRGTYGHHNKMNEKIEYIMTTENKKRKEMADKISNHSKMNAKNTAVKDEVIKLPDVPTHKPNLTRNNWVKIKTPEG</sequence>
<gene>
    <name evidence="2" type="ORF">EPIR_0926</name>
</gene>
<evidence type="ECO:0000313" key="2">
    <source>
        <dbReference type="EMBL" id="CCG86291.1"/>
    </source>
</evidence>
<accession>V5Z4N8</accession>
<dbReference type="OrthoDB" id="6515468at2"/>
<reference evidence="2 3" key="1">
    <citation type="journal article" date="2013" name="Syst. Appl. Microbiol.">
        <title>Phylogenetic position and virulence apparatus of the pear flower necrosis pathogen Erwinia piriflorinigrans CFBP 5888T as assessed by comparative genomics.</title>
        <authorList>
            <person name="Smits T.H."/>
            <person name="Rezzonico F."/>
            <person name="Lopez M.M."/>
            <person name="Blom J."/>
            <person name="Goesmann A."/>
            <person name="Frey J.E."/>
            <person name="Duffy B."/>
        </authorList>
    </citation>
    <scope>NUCLEOTIDE SEQUENCE [LARGE SCALE GENOMIC DNA]</scope>
    <source>
        <strain evidence="3">CFBP5888</strain>
    </source>
</reference>
<dbReference type="AlphaFoldDB" id="V5Z4N8"/>
<protein>
    <submittedName>
        <fullName evidence="2">Uncharacterized protein</fullName>
    </submittedName>
</protein>
<dbReference type="EMBL" id="CAHS01000013">
    <property type="protein sequence ID" value="CCG86291.1"/>
    <property type="molecule type" value="Genomic_DNA"/>
</dbReference>
<proteinExistence type="predicted"/>
<dbReference type="Proteomes" id="UP000018217">
    <property type="component" value="Unassembled WGS sequence"/>
</dbReference>
<comment type="caution">
    <text evidence="2">The sequence shown here is derived from an EMBL/GenBank/DDBJ whole genome shotgun (WGS) entry which is preliminary data.</text>
</comment>